<accession>A0A504YEB9</accession>
<evidence type="ECO:0000313" key="3">
    <source>
        <dbReference type="Proteomes" id="UP000316759"/>
    </source>
</evidence>
<dbReference type="STRING" id="46835.A0A504YEB9"/>
<dbReference type="OrthoDB" id="5790466at2759"/>
<gene>
    <name evidence="2" type="ORF">FGIG_13991</name>
</gene>
<dbReference type="AlphaFoldDB" id="A0A504YEB9"/>
<comment type="caution">
    <text evidence="2">The sequence shown here is derived from an EMBL/GenBank/DDBJ whole genome shotgun (WGS) entry which is preliminary data.</text>
</comment>
<feature type="non-terminal residue" evidence="2">
    <location>
        <position position="413"/>
    </location>
</feature>
<proteinExistence type="predicted"/>
<feature type="region of interest" description="Disordered" evidence="1">
    <location>
        <begin position="189"/>
        <end position="214"/>
    </location>
</feature>
<dbReference type="EMBL" id="SUNJ01011801">
    <property type="protein sequence ID" value="TPP58609.1"/>
    <property type="molecule type" value="Genomic_DNA"/>
</dbReference>
<keyword evidence="2" id="KW-0347">Helicase</keyword>
<keyword evidence="2" id="KW-0067">ATP-binding</keyword>
<name>A0A504YEB9_FASGI</name>
<reference evidence="2 3" key="1">
    <citation type="submission" date="2019-04" db="EMBL/GenBank/DDBJ databases">
        <title>Annotation for the trematode Fasciola gigantica.</title>
        <authorList>
            <person name="Choi Y.-J."/>
        </authorList>
    </citation>
    <scope>NUCLEOTIDE SEQUENCE [LARGE SCALE GENOMIC DNA]</scope>
    <source>
        <strain evidence="2">Uganda_cow_1</strain>
    </source>
</reference>
<organism evidence="2 3">
    <name type="scientific">Fasciola gigantica</name>
    <name type="common">Giant liver fluke</name>
    <dbReference type="NCBI Taxonomy" id="46835"/>
    <lineage>
        <taxon>Eukaryota</taxon>
        <taxon>Metazoa</taxon>
        <taxon>Spiralia</taxon>
        <taxon>Lophotrochozoa</taxon>
        <taxon>Platyhelminthes</taxon>
        <taxon>Trematoda</taxon>
        <taxon>Digenea</taxon>
        <taxon>Plagiorchiida</taxon>
        <taxon>Echinostomata</taxon>
        <taxon>Echinostomatoidea</taxon>
        <taxon>Fasciolidae</taxon>
        <taxon>Fasciola</taxon>
    </lineage>
</organism>
<dbReference type="GO" id="GO:0004386">
    <property type="term" value="F:helicase activity"/>
    <property type="evidence" value="ECO:0007669"/>
    <property type="project" value="UniProtKB-KW"/>
</dbReference>
<evidence type="ECO:0000313" key="2">
    <source>
        <dbReference type="EMBL" id="TPP58609.1"/>
    </source>
</evidence>
<keyword evidence="2" id="KW-0378">Hydrolase</keyword>
<keyword evidence="2" id="KW-0547">Nucleotide-binding</keyword>
<dbReference type="Proteomes" id="UP000316759">
    <property type="component" value="Unassembled WGS sequence"/>
</dbReference>
<keyword evidence="3" id="KW-1185">Reference proteome</keyword>
<sequence>MSGTTHILVDEIEEDELPPTFAQTHSVYVTGDTRPFVRNSTTVSDTHHRNLPSDAGHSTNPNNGCGILLGLLPSLLVQYPHLKVILLVNLRKTSYDMWTSRSVNSFLNADFPRVNRSPTTGDNGFDASRYTRMIVPPDPTTQFHQLGIEEKCTSAFQSFDGQGSHGRAVCDVTSFSACAQNPLCEHPALSSENRDQGARSIEPGNFASPVQSPASASNACPSEVCWMEQNKTDLFNAFYNLASVVMNEMRCQVLYHWLTTDHLIQLTNQLSAGDRESWSGGRSHELTSLHEMSSCSLQWSDNGVCFEGDVTKPVPFSSAAVDYKTSPHLKEVATGVMPSLNTTFTSNSRQHANNLLWSIWRDTVLSRGSTRTRQREKYPQNSNIAREIQALITNLHQCILAGWFPVDYQHSQS</sequence>
<evidence type="ECO:0000256" key="1">
    <source>
        <dbReference type="SAM" id="MobiDB-lite"/>
    </source>
</evidence>
<protein>
    <submittedName>
        <fullName evidence="2">Putative ATP-dependent RNA helicase YTHDC2</fullName>
    </submittedName>
</protein>